<evidence type="ECO:0000256" key="1">
    <source>
        <dbReference type="SAM" id="MobiDB-lite"/>
    </source>
</evidence>
<dbReference type="SUPFAM" id="SSF63829">
    <property type="entry name" value="Calcium-dependent phosphotriesterase"/>
    <property type="match status" value="1"/>
</dbReference>
<evidence type="ECO:0000313" key="3">
    <source>
        <dbReference type="EMBL" id="NVD27857.1"/>
    </source>
</evidence>
<keyword evidence="4" id="KW-1185">Reference proteome</keyword>
<accession>A0ABX2N2B3</accession>
<dbReference type="Proteomes" id="UP000652427">
    <property type="component" value="Unassembled WGS sequence"/>
</dbReference>
<dbReference type="InterPro" id="IPR017481">
    <property type="entry name" value="CHP03032"/>
</dbReference>
<gene>
    <name evidence="3" type="ORF">HUO14_08075</name>
</gene>
<dbReference type="Pfam" id="PF16261">
    <property type="entry name" value="DUF4915"/>
    <property type="match status" value="1"/>
</dbReference>
<protein>
    <submittedName>
        <fullName evidence="3">TIGR03032 family protein</fullName>
    </submittedName>
</protein>
<feature type="domain" description="Conserved hypothetical protein CHP03032" evidence="2">
    <location>
        <begin position="32"/>
        <end position="346"/>
    </location>
</feature>
<name>A0ABX2N2B3_9SPHN</name>
<evidence type="ECO:0000313" key="4">
    <source>
        <dbReference type="Proteomes" id="UP000652427"/>
    </source>
</evidence>
<dbReference type="EMBL" id="JABWMH010000002">
    <property type="protein sequence ID" value="NVD27857.1"/>
    <property type="molecule type" value="Genomic_DNA"/>
</dbReference>
<dbReference type="RefSeq" id="WP_176279335.1">
    <property type="nucleotide sequence ID" value="NZ_JABWMH010000002.1"/>
</dbReference>
<proteinExistence type="predicted"/>
<dbReference type="InterPro" id="IPR011044">
    <property type="entry name" value="Quino_amine_DH_bsu"/>
</dbReference>
<organism evidence="3 4">
    <name type="scientific">Parasphingorhabdus flavimaris</name>
    <dbReference type="NCBI Taxonomy" id="266812"/>
    <lineage>
        <taxon>Bacteria</taxon>
        <taxon>Pseudomonadati</taxon>
        <taxon>Pseudomonadota</taxon>
        <taxon>Alphaproteobacteria</taxon>
        <taxon>Sphingomonadales</taxon>
        <taxon>Sphingomonadaceae</taxon>
        <taxon>Parasphingorhabdus</taxon>
    </lineage>
</organism>
<evidence type="ECO:0000259" key="2">
    <source>
        <dbReference type="Pfam" id="PF16261"/>
    </source>
</evidence>
<feature type="region of interest" description="Disordered" evidence="1">
    <location>
        <begin position="1"/>
        <end position="23"/>
    </location>
</feature>
<comment type="caution">
    <text evidence="3">The sequence shown here is derived from an EMBL/GenBank/DDBJ whole genome shotgun (WGS) entry which is preliminary data.</text>
</comment>
<sequence>MAEPENSNKPPEASPPADADGAKTDIDFSAGLAGFLAAGNISLGFTSYQTGRLYLIGSGADGKLALHEAQYPQAMGVAGDSERIYLGTLTQVVRMENVLAPGQTANNVHDKVYVPRNMQTTGNIDIHELGIRKNGRLVYINTRYSCLCEPDIKHSFKPVWKPEFISKLAPEDRCHLNGLAMVDGEPKYVSAVCRSDVIDGWRDRRHDGGVIIDIDTNEIMAEGLSMPHSPRWFDGKLWILNSGSGELGWIDPEDKSFQPVAFFPGFLRGLAFHGNHAVTTLSKPRNKRFDGLTLDDRLKEKDADAWCGVQILNLQTGDVAHWLRLDGPITELFDVCVLPGVRNPITLGPNSAEIRDFITFN</sequence>
<dbReference type="NCBIfam" id="TIGR03032">
    <property type="entry name" value="TIGR03032 family protein"/>
    <property type="match status" value="1"/>
</dbReference>
<dbReference type="SUPFAM" id="SSF50969">
    <property type="entry name" value="YVTN repeat-like/Quinoprotein amine dehydrogenase"/>
    <property type="match status" value="1"/>
</dbReference>
<reference evidence="3 4" key="1">
    <citation type="submission" date="2020-06" db="EMBL/GenBank/DDBJ databases">
        <authorList>
            <person name="Kim S.-J."/>
            <person name="Park S.-J."/>
        </authorList>
    </citation>
    <scope>NUCLEOTIDE SEQUENCE [LARGE SCALE GENOMIC DNA]</scope>
    <source>
        <strain evidence="3 4">SW-151</strain>
    </source>
</reference>